<feature type="transmembrane region" description="Helical" evidence="8">
    <location>
        <begin position="188"/>
        <end position="206"/>
    </location>
</feature>
<dbReference type="PANTHER" id="PTHR23505:SF79">
    <property type="entry name" value="PROTEIN SPINSTER"/>
    <property type="match status" value="1"/>
</dbReference>
<dbReference type="Pfam" id="PF07690">
    <property type="entry name" value="MFS_1"/>
    <property type="match status" value="2"/>
</dbReference>
<evidence type="ECO:0000256" key="2">
    <source>
        <dbReference type="ARBA" id="ARBA00022448"/>
    </source>
</evidence>
<protein>
    <submittedName>
        <fullName evidence="10">Permeases of the major facilitator superfamily</fullName>
    </submittedName>
</protein>
<evidence type="ECO:0000256" key="6">
    <source>
        <dbReference type="ARBA" id="ARBA00024338"/>
    </source>
</evidence>
<dbReference type="InterPro" id="IPR011701">
    <property type="entry name" value="MFS"/>
</dbReference>
<keyword evidence="2" id="KW-0813">Transport</keyword>
<dbReference type="Gene3D" id="1.20.1250.20">
    <property type="entry name" value="MFS general substrate transporter like domains"/>
    <property type="match status" value="2"/>
</dbReference>
<keyword evidence="3 8" id="KW-0812">Transmembrane</keyword>
<evidence type="ECO:0000256" key="7">
    <source>
        <dbReference type="SAM" id="MobiDB-lite"/>
    </source>
</evidence>
<evidence type="ECO:0000256" key="4">
    <source>
        <dbReference type="ARBA" id="ARBA00022989"/>
    </source>
</evidence>
<dbReference type="SUPFAM" id="SSF103473">
    <property type="entry name" value="MFS general substrate transporter"/>
    <property type="match status" value="2"/>
</dbReference>
<evidence type="ECO:0000256" key="8">
    <source>
        <dbReference type="SAM" id="Phobius"/>
    </source>
</evidence>
<gene>
    <name evidence="10" type="primary">Contig18849.g20001</name>
    <name evidence="10" type="ORF">STYLEM_3039</name>
</gene>
<feature type="transmembrane region" description="Helical" evidence="8">
    <location>
        <begin position="312"/>
        <end position="333"/>
    </location>
</feature>
<dbReference type="PANTHER" id="PTHR23505">
    <property type="entry name" value="SPINSTER"/>
    <property type="match status" value="1"/>
</dbReference>
<feature type="transmembrane region" description="Helical" evidence="8">
    <location>
        <begin position="126"/>
        <end position="144"/>
    </location>
</feature>
<dbReference type="InterPro" id="IPR044770">
    <property type="entry name" value="MFS_spinster-like"/>
</dbReference>
<evidence type="ECO:0000256" key="5">
    <source>
        <dbReference type="ARBA" id="ARBA00023136"/>
    </source>
</evidence>
<comment type="similarity">
    <text evidence="6">Belongs to the major facilitator superfamily. Spinster (TC 2.A.1.49) family.</text>
</comment>
<dbReference type="InParanoid" id="A0A077ZWS4"/>
<feature type="domain" description="Major facilitator superfamily (MFS) profile" evidence="9">
    <location>
        <begin position="60"/>
        <end position="470"/>
    </location>
</feature>
<keyword evidence="5 8" id="KW-0472">Membrane</keyword>
<evidence type="ECO:0000256" key="1">
    <source>
        <dbReference type="ARBA" id="ARBA00004141"/>
    </source>
</evidence>
<keyword evidence="4 8" id="KW-1133">Transmembrane helix</keyword>
<dbReference type="InterPro" id="IPR020846">
    <property type="entry name" value="MFS_dom"/>
</dbReference>
<feature type="transmembrane region" description="Helical" evidence="8">
    <location>
        <begin position="156"/>
        <end position="176"/>
    </location>
</feature>
<feature type="region of interest" description="Disordered" evidence="7">
    <location>
        <begin position="491"/>
        <end position="511"/>
    </location>
</feature>
<dbReference type="OMA" id="VWASIEY"/>
<evidence type="ECO:0000313" key="10">
    <source>
        <dbReference type="EMBL" id="CDW74046.1"/>
    </source>
</evidence>
<name>A0A077ZWS4_STYLE</name>
<organism evidence="10 11">
    <name type="scientific">Stylonychia lemnae</name>
    <name type="common">Ciliate</name>
    <dbReference type="NCBI Taxonomy" id="5949"/>
    <lineage>
        <taxon>Eukaryota</taxon>
        <taxon>Sar</taxon>
        <taxon>Alveolata</taxon>
        <taxon>Ciliophora</taxon>
        <taxon>Intramacronucleata</taxon>
        <taxon>Spirotrichea</taxon>
        <taxon>Stichotrichia</taxon>
        <taxon>Sporadotrichida</taxon>
        <taxon>Oxytrichidae</taxon>
        <taxon>Stylonychinae</taxon>
        <taxon>Stylonychia</taxon>
    </lineage>
</organism>
<evidence type="ECO:0000259" key="9">
    <source>
        <dbReference type="PROSITE" id="PS50850"/>
    </source>
</evidence>
<dbReference type="Proteomes" id="UP000039865">
    <property type="component" value="Unassembled WGS sequence"/>
</dbReference>
<feature type="transmembrane region" description="Helical" evidence="8">
    <location>
        <begin position="402"/>
        <end position="425"/>
    </location>
</feature>
<evidence type="ECO:0000256" key="3">
    <source>
        <dbReference type="ARBA" id="ARBA00022692"/>
    </source>
</evidence>
<dbReference type="InterPro" id="IPR036259">
    <property type="entry name" value="MFS_trans_sf"/>
</dbReference>
<accession>A0A077ZWS4</accession>
<dbReference type="GO" id="GO:0022857">
    <property type="term" value="F:transmembrane transporter activity"/>
    <property type="evidence" value="ECO:0007669"/>
    <property type="project" value="InterPro"/>
</dbReference>
<dbReference type="GO" id="GO:0016020">
    <property type="term" value="C:membrane"/>
    <property type="evidence" value="ECO:0007669"/>
    <property type="project" value="UniProtKB-SubCell"/>
</dbReference>
<dbReference type="OrthoDB" id="3639251at2759"/>
<dbReference type="PROSITE" id="PS50850">
    <property type="entry name" value="MFS"/>
    <property type="match status" value="1"/>
</dbReference>
<dbReference type="EMBL" id="CCKQ01002950">
    <property type="protein sequence ID" value="CDW74046.1"/>
    <property type="molecule type" value="Genomic_DNA"/>
</dbReference>
<sequence length="511" mass="58268">MSQLTGGYSEEKEAKLSMVSTVNQGFDDEVEPHENISSNRQQFYIWVLFLNHISAQWQTYCMTFSKSYFLVFVYLANSKDPYNNIQLDLDLSGETYALITGTVFTLVNSVFGLLMGYLADRYNRKWILFPMTLLWSVMTLLSAFTHNFWEVLLPRIGFSFFMSACVPVSVSLINDYFEHEKRGRANSLFAFGIYLGGGLSSLTLILDEYCGLQHQSRILSSFNLFQRTEENLGLEIISSELHSQFKRNCQGQLIQLACNLIGLARSKQCYAALDRRCLILEAYYDYYQAIQDLELYLKGQRNYPDHTKEYSIINAFVVIVGGLTSSYMGGYITDKYEGQYPRIKGYISGFGALTSCIFIIITYAVQSNFYLGMFSLFMAYLTAEMWYGPAHAAVNRIFPSEFQGIAIAIFTLLGATAGALATYLLGYIGDKLETKTYPERSGYCLTAFVLFSYCSCCPMFVWASIEYEKMLKGKELKKLNQQQQQILQVSSSQQKYHTIKNQNDNSQPDQS</sequence>
<evidence type="ECO:0000313" key="11">
    <source>
        <dbReference type="Proteomes" id="UP000039865"/>
    </source>
</evidence>
<feature type="transmembrane region" description="Helical" evidence="8">
    <location>
        <begin position="345"/>
        <end position="365"/>
    </location>
</feature>
<reference evidence="10 11" key="1">
    <citation type="submission" date="2014-06" db="EMBL/GenBank/DDBJ databases">
        <authorList>
            <person name="Swart Estienne"/>
        </authorList>
    </citation>
    <scope>NUCLEOTIDE SEQUENCE [LARGE SCALE GENOMIC DNA]</scope>
    <source>
        <strain evidence="10 11">130c</strain>
    </source>
</reference>
<keyword evidence="11" id="KW-1185">Reference proteome</keyword>
<proteinExistence type="inferred from homology"/>
<feature type="transmembrane region" description="Helical" evidence="8">
    <location>
        <begin position="445"/>
        <end position="465"/>
    </location>
</feature>
<feature type="compositionally biased region" description="Polar residues" evidence="7">
    <location>
        <begin position="499"/>
        <end position="511"/>
    </location>
</feature>
<comment type="subcellular location">
    <subcellularLocation>
        <location evidence="1">Membrane</location>
        <topology evidence="1">Multi-pass membrane protein</topology>
    </subcellularLocation>
</comment>
<feature type="transmembrane region" description="Helical" evidence="8">
    <location>
        <begin position="96"/>
        <end position="119"/>
    </location>
</feature>
<dbReference type="AlphaFoldDB" id="A0A077ZWS4"/>